<dbReference type="InterPro" id="IPR001394">
    <property type="entry name" value="Peptidase_C19_UCH"/>
</dbReference>
<dbReference type="InterPro" id="IPR018200">
    <property type="entry name" value="USP_CS"/>
</dbReference>
<sequence>MAASPLDSSSTPRPRPRPTAAVTTTAAAAAAAASVALQQAPPGSTSVPMEDTYPQFSTRKRPRLDSGDHLNEPIPMSAPSQSPAVVGASDSLVTTTTATTTTTTSAPVAGNATTPALVPSPKSPGSQRACSRVTINVKSPLLPSGSPSSHVAAETTIPGPSVLSPRETALPEQQQQQQQQQHPLQRQGQGLQQEHDGEVQTQYPQSPDIAPHTPAAISITSSPSHSPEIEVAEVEDMDQDPSTSNWRSLEDALRSPEEPDLVRMHDQVSLADSFPRFRRDCDVREAVEEISSFIERGHPHDVAIFVSIKNWLDLCTNNLNQITYATVADDQDLWEEVPLLMEGLLRRQIDFQPDEGQGPWKCLEEFSVAFGRLAIHMIRLDIPTLQLHPKDAASPPNLLSKTYLPALGWLLQMHTIPFYKTIERIYGVEVVNLVSSINDQLTPGPVNAVRHLSDFAQLLLKTLQQWPQYSSTFIALLTIAHNIIDSGMERRRHCADDDLVSTAELADAIDAAYLFFRSIDVEYQSYISKKSSWVTNESSESVLRFIGFSYHNIAVLNHQLAMQMSRDLGVDVPENAKPEEYPAIIHLGWKFQVLKRHITEGRMELRVYGMETMQTDLVAVWRQHIQGNPAGISYPIIQYLVKFLRDNKIVEYIVGVDSHPQLISRSGNVVGFLVVTATYTDNDTDIIWNTVTQSQDPRTVAEVLGMLTRTFSMHQSGSNALTYLCTKLIELPLNRFDTRVLEYTDCLFNNLREKHAERMRHHGFGQPHADIVPHRLCVRLIREAASIREFSVEQQTSIQKFASKQLSNLLSVGLDDNDKMAMYKECIDDISEMNEFAVGSIQALNALLSPYDIQDIRRLALDFDFTRLIVTELAHAFDTASPDTDFSDPTVRNCLRPRIQLLHRIIDKVPETITPELSEILWNHVFMSKPIGDCGRSLAWETLPKVTSRSTKRNSFLERYLNVYLPRIAPEDYTVDILAFAEQAITYEMRFDPPPIAHEHEIITIPGMDRIWHFILTALPGTIENRATNFAIEVYLDHGLIRRAPRSAAEATHVALVERCVSQLTDAAAKCKAFTDGSTSGSEDEPMVIVPSDGEVRAEELRFTRSLLFLRQLLQGLRTRPQYTPLQVSPSELLLKADSDENGLVKLSYQAFTGHSQTRIRSIKLSDLTTGAQLAEKLSRLTGFKSFSSFSCGRRLDLAACGERTIRELKLVGSGLLMVRKNPDGDDGGSVDGSTSAGGGGTGARRQSLTLVDSEVLKHFDELYDLLGLEEKLSKEIYDFLVVFPPQQRVRDFVRSKNIAEPEMFPLEKPYKLLYSINALIACIREDILETNPDQEFISHSIKNLVAFLTRPQMSDSLKDNPLKFSFACNFVECLLLALTAKSLPEDSEQYFSNPSALANRLLSIISLGRDLSSTKLPEISIQRLISNSFAVIIEASIHDSRVWDAVEQTMQIKDLIYALLLAEPRQGIRKGVAEIIFSTCGTHPSQKWAWWKGNQTKEEVAVSRKLPTATTIHIVATLWKDISGLFPDTLRFAKSSQEFFEVALVVFQTVANLSPGDLYWRVLEFVGREPVDYVVLGFTHLLKMCLELAHATISSVDTSNLMEDLFTTYLFPDLSEISETEPIHPNVPVMHTATRQELYNILLRLCEDQSNCEKMLTLLADVIPHDYTYEPNWVFDRHKTIRSPEGYAGLKNLSNTCYLNSLFTQLFMNLDFRKFMIEVHVADVDSTQKLLAETKKVFAYMQNTWQKSVDTQAAVDTIRTYDNEPIDINVQMDVDEFYNLLFDRWESQILSSEDKKLFRSFYGGQLVQQIKSKECPHISERLEPFSAIQCDIKGKAGLEDSLRAYVEGEVMQGDNKYSCTSCGRHVDAVKRACLKDLPDNLIFHLKRFDFDVISMIRSKINDEFQFPERLDMTPYTVDYLSNPGTPISPDVFELVGVLVHSGTAESGHYYSYIRERPTAADTSASWVEFNDSDVSRFDPAKIPDQCFGGMNDPIHGSSLGQVRFNKVWNAYMLFYQRVSSMEKAKSVYAASLGDSPVSVPLPLELGNHIAMENELFIRTYCLLDPYHAYFVRSLLEQTRKFSAIGEKGFNKIRKAAIFIALDNLDQIISRSKELPELENIIIELGRNVTENTKGAMAVLRWTVVRPLGIRDLLLKSPNNVVRDGFCRLLVTALERLQEPLVEETLENDELVRYENDYTTMVDAVVDTLDQLWGCLHIYSRAWDDYFELLLGLANLGPYPVQVMLDHGFLLKCLEIVWLDREDNKRLKRQYGSYVRLVEKGRKYSHFKLVEVLYVLMTHIDFALAPSPDSQPRDCVMGKYSLTRSEGELVRPIGRNRDLILLKKILEQQANPPVSRKIVSVFLAADPECGLTESICKVLEEGLRVSPAYLCVPFLEATLVFCQMSSDIDQISSLIDYVSKGVESINDSGGREHLAFFQSLINLQNDKMSKDEFWFWSAVVDRIPDWAPTLLHYPERSVRNNTFDFLRQLLFSKEYEEIGDEFRQFYKKIGKDLTQACVEKLRRTYLSTDAQPAEVRSMETIALVITHCIDVYYDENDTEDMEFVQQATAVISALEQLSVELPDEMASDSDFPSDGWDENSMMGSDSDIGLTGSP</sequence>
<dbReference type="FunFam" id="3.90.70.10:FF:000136">
    <property type="entry name" value="Ubiquitin C-terminal hydrolase, putative"/>
    <property type="match status" value="1"/>
</dbReference>
<keyword evidence="4" id="KW-1185">Reference proteome</keyword>
<dbReference type="SUPFAM" id="SSF54001">
    <property type="entry name" value="Cysteine proteinases"/>
    <property type="match status" value="1"/>
</dbReference>
<dbReference type="VEuPathDB" id="FungiDB:PAAG_07520"/>
<feature type="compositionally biased region" description="Low complexity" evidence="1">
    <location>
        <begin position="94"/>
        <end position="104"/>
    </location>
</feature>
<dbReference type="Gene3D" id="3.90.70.10">
    <property type="entry name" value="Cysteine proteinases"/>
    <property type="match status" value="1"/>
</dbReference>
<evidence type="ECO:0000256" key="1">
    <source>
        <dbReference type="SAM" id="MobiDB-lite"/>
    </source>
</evidence>
<feature type="compositionally biased region" description="Basic and acidic residues" evidence="1">
    <location>
        <begin position="248"/>
        <end position="257"/>
    </location>
</feature>
<dbReference type="OMA" id="FSAIQCE"/>
<feature type="compositionally biased region" description="Low complexity" evidence="1">
    <location>
        <begin position="139"/>
        <end position="149"/>
    </location>
</feature>
<dbReference type="InterPro" id="IPR028889">
    <property type="entry name" value="USP"/>
</dbReference>
<dbReference type="Proteomes" id="UP000002059">
    <property type="component" value="Partially assembled WGS sequence"/>
</dbReference>
<accession>C1H9S9</accession>
<dbReference type="PROSITE" id="PS50235">
    <property type="entry name" value="USP_3"/>
    <property type="match status" value="1"/>
</dbReference>
<name>C1H9S9_PARBA</name>
<dbReference type="GO" id="GO:0004843">
    <property type="term" value="F:cysteine-type deubiquitinase activity"/>
    <property type="evidence" value="ECO:0007669"/>
    <property type="project" value="InterPro"/>
</dbReference>
<protein>
    <submittedName>
        <fullName evidence="3">Ubiquitin carboxyl-terminal hydrolase</fullName>
    </submittedName>
</protein>
<dbReference type="EMBL" id="KN294015">
    <property type="protein sequence ID" value="EEH37102.2"/>
    <property type="molecule type" value="Genomic_DNA"/>
</dbReference>
<dbReference type="AlphaFoldDB" id="C1H9S9"/>
<dbReference type="InterPro" id="IPR021905">
    <property type="entry name" value="DUF3517"/>
</dbReference>
<dbReference type="HOGENOM" id="CLU_228178_0_0_1"/>
<dbReference type="PANTHER" id="PTHR24006:SF827">
    <property type="entry name" value="UBIQUITIN CARBOXYL-TERMINAL HYDROLASE 34"/>
    <property type="match status" value="1"/>
</dbReference>
<reference evidence="3 4" key="1">
    <citation type="journal article" date="2011" name="PLoS Genet.">
        <title>Comparative genomic analysis of human fungal pathogens causing paracoccidioidomycosis.</title>
        <authorList>
            <person name="Desjardins C.A."/>
            <person name="Champion M.D."/>
            <person name="Holder J.W."/>
            <person name="Muszewska A."/>
            <person name="Goldberg J."/>
            <person name="Bailao A.M."/>
            <person name="Brigido M.M."/>
            <person name="Ferreira M.E."/>
            <person name="Garcia A.M."/>
            <person name="Grynberg M."/>
            <person name="Gujja S."/>
            <person name="Heiman D.I."/>
            <person name="Henn M.R."/>
            <person name="Kodira C.D."/>
            <person name="Leon-Narvaez H."/>
            <person name="Longo L.V."/>
            <person name="Ma L.J."/>
            <person name="Malavazi I."/>
            <person name="Matsuo A.L."/>
            <person name="Morais F.V."/>
            <person name="Pereira M."/>
            <person name="Rodriguez-Brito S."/>
            <person name="Sakthikumar S."/>
            <person name="Salem-Izacc S.M."/>
            <person name="Sykes S.M."/>
            <person name="Teixeira M.M."/>
            <person name="Vallejo M.C."/>
            <person name="Walter M.E."/>
            <person name="Yandava C."/>
            <person name="Young S."/>
            <person name="Zeng Q."/>
            <person name="Zucker J."/>
            <person name="Felipe M.S."/>
            <person name="Goldman G.H."/>
            <person name="Haas B.J."/>
            <person name="McEwen J.G."/>
            <person name="Nino-Vega G."/>
            <person name="Puccia R."/>
            <person name="San-Blas G."/>
            <person name="Soares C.M."/>
            <person name="Birren B.W."/>
            <person name="Cuomo C.A."/>
        </authorList>
    </citation>
    <scope>NUCLEOTIDE SEQUENCE [LARGE SCALE GENOMIC DNA]</scope>
    <source>
        <strain evidence="4">ATCC MYA-826 / Pb01</strain>
    </source>
</reference>
<dbReference type="GO" id="GO:0005829">
    <property type="term" value="C:cytosol"/>
    <property type="evidence" value="ECO:0007669"/>
    <property type="project" value="TreeGrafter"/>
</dbReference>
<dbReference type="GO" id="GO:0016579">
    <property type="term" value="P:protein deubiquitination"/>
    <property type="evidence" value="ECO:0007669"/>
    <property type="project" value="InterPro"/>
</dbReference>
<dbReference type="CDD" id="cd02659">
    <property type="entry name" value="peptidase_C19C"/>
    <property type="match status" value="1"/>
</dbReference>
<feature type="region of interest" description="Disordered" evidence="1">
    <location>
        <begin position="1223"/>
        <end position="1245"/>
    </location>
</feature>
<organism evidence="3 4">
    <name type="scientific">Paracoccidioides lutzii (strain ATCC MYA-826 / Pb01)</name>
    <name type="common">Paracoccidioides brasiliensis</name>
    <dbReference type="NCBI Taxonomy" id="502779"/>
    <lineage>
        <taxon>Eukaryota</taxon>
        <taxon>Fungi</taxon>
        <taxon>Dikarya</taxon>
        <taxon>Ascomycota</taxon>
        <taxon>Pezizomycotina</taxon>
        <taxon>Eurotiomycetes</taxon>
        <taxon>Eurotiomycetidae</taxon>
        <taxon>Onygenales</taxon>
        <taxon>Ajellomycetaceae</taxon>
        <taxon>Paracoccidioides</taxon>
    </lineage>
</organism>
<feature type="compositionally biased region" description="Acidic residues" evidence="1">
    <location>
        <begin position="230"/>
        <end position="239"/>
    </location>
</feature>
<dbReference type="eggNOG" id="KOG1866">
    <property type="taxonomic scope" value="Eukaryota"/>
</dbReference>
<evidence type="ECO:0000313" key="4">
    <source>
        <dbReference type="Proteomes" id="UP000002059"/>
    </source>
</evidence>
<feature type="region of interest" description="Disordered" evidence="1">
    <location>
        <begin position="2585"/>
        <end position="2614"/>
    </location>
</feature>
<dbReference type="PROSITE" id="PS00973">
    <property type="entry name" value="USP_2"/>
    <property type="match status" value="1"/>
</dbReference>
<keyword evidence="3" id="KW-0378">Hydrolase</keyword>
<feature type="domain" description="USP" evidence="2">
    <location>
        <begin position="1689"/>
        <end position="2019"/>
    </location>
</feature>
<dbReference type="RefSeq" id="XP_015700682.1">
    <property type="nucleotide sequence ID" value="XM_015846247.1"/>
</dbReference>
<dbReference type="KEGG" id="pbl:PAAG_07520"/>
<dbReference type="InterPro" id="IPR050164">
    <property type="entry name" value="Peptidase_C19"/>
</dbReference>
<feature type="compositionally biased region" description="Low complexity" evidence="1">
    <location>
        <begin position="8"/>
        <end position="36"/>
    </location>
</feature>
<dbReference type="GeneID" id="9093802"/>
<dbReference type="STRING" id="502779.C1H9S9"/>
<feature type="compositionally biased region" description="Gly residues" evidence="1">
    <location>
        <begin position="1228"/>
        <end position="1243"/>
    </location>
</feature>
<evidence type="ECO:0000313" key="3">
    <source>
        <dbReference type="EMBL" id="EEH37102.2"/>
    </source>
</evidence>
<proteinExistence type="predicted"/>
<feature type="compositionally biased region" description="Low complexity" evidence="1">
    <location>
        <begin position="171"/>
        <end position="192"/>
    </location>
</feature>
<dbReference type="GO" id="GO:0005634">
    <property type="term" value="C:nucleus"/>
    <property type="evidence" value="ECO:0007669"/>
    <property type="project" value="TreeGrafter"/>
</dbReference>
<dbReference type="OrthoDB" id="420187at2759"/>
<evidence type="ECO:0000259" key="2">
    <source>
        <dbReference type="PROSITE" id="PS50235"/>
    </source>
</evidence>
<feature type="compositionally biased region" description="Polar residues" evidence="1">
    <location>
        <begin position="123"/>
        <end position="137"/>
    </location>
</feature>
<gene>
    <name evidence="3" type="ORF">PAAG_07520</name>
</gene>
<dbReference type="Pfam" id="PF00443">
    <property type="entry name" value="UCH"/>
    <property type="match status" value="1"/>
</dbReference>
<dbReference type="InterPro" id="IPR038765">
    <property type="entry name" value="Papain-like_cys_pep_sf"/>
</dbReference>
<dbReference type="PANTHER" id="PTHR24006">
    <property type="entry name" value="UBIQUITIN CARBOXYL-TERMINAL HYDROLASE"/>
    <property type="match status" value="1"/>
</dbReference>
<dbReference type="Pfam" id="PF12030">
    <property type="entry name" value="DUF3517"/>
    <property type="match status" value="1"/>
</dbReference>
<feature type="region of interest" description="Disordered" evidence="1">
    <location>
        <begin position="1"/>
        <end position="257"/>
    </location>
</feature>